<proteinExistence type="predicted"/>
<organism evidence="1 2">
    <name type="scientific">Roseibium suaedae</name>
    <dbReference type="NCBI Taxonomy" id="735517"/>
    <lineage>
        <taxon>Bacteria</taxon>
        <taxon>Pseudomonadati</taxon>
        <taxon>Pseudomonadota</taxon>
        <taxon>Alphaproteobacteria</taxon>
        <taxon>Hyphomicrobiales</taxon>
        <taxon>Stappiaceae</taxon>
        <taxon>Roseibium</taxon>
    </lineage>
</organism>
<dbReference type="AlphaFoldDB" id="A0A1M7C7B0"/>
<reference evidence="1 2" key="1">
    <citation type="submission" date="2016-11" db="EMBL/GenBank/DDBJ databases">
        <authorList>
            <person name="Jaros S."/>
            <person name="Januszkiewicz K."/>
            <person name="Wedrychowicz H."/>
        </authorList>
    </citation>
    <scope>NUCLEOTIDE SEQUENCE [LARGE SCALE GENOMIC DNA]</scope>
    <source>
        <strain evidence="1 2">DSM 22153</strain>
    </source>
</reference>
<gene>
    <name evidence="1" type="ORF">SAMN05444272_1089</name>
</gene>
<evidence type="ECO:0000313" key="2">
    <source>
        <dbReference type="Proteomes" id="UP000186002"/>
    </source>
</evidence>
<evidence type="ECO:0008006" key="3">
    <source>
        <dbReference type="Google" id="ProtNLM"/>
    </source>
</evidence>
<evidence type="ECO:0000313" key="1">
    <source>
        <dbReference type="EMBL" id="SHL63192.1"/>
    </source>
</evidence>
<sequence length="128" mass="14035">MRVTSDFFVSAFVRKAFATGGFASVSRKGAAEAGAIFISVDRMDGTLDLYGPAPQAMFMDQPQGRLFEKVLSCVDQEAVTARLTREARMDPDYWLVEVEARDGTVDLPLAEDEATPPSGEDPNAFFKF</sequence>
<protein>
    <recommendedName>
        <fullName evidence="3">DUF1491 family protein</fullName>
    </recommendedName>
</protein>
<dbReference type="Proteomes" id="UP000186002">
    <property type="component" value="Unassembled WGS sequence"/>
</dbReference>
<accession>A0A1M7C7B0</accession>
<dbReference type="Pfam" id="PF07372">
    <property type="entry name" value="DUF1491"/>
    <property type="match status" value="1"/>
</dbReference>
<keyword evidence="2" id="KW-1185">Reference proteome</keyword>
<dbReference type="OrthoDB" id="9809136at2"/>
<dbReference type="RefSeq" id="WP_073009770.1">
    <property type="nucleotide sequence ID" value="NZ_FRBW01000001.1"/>
</dbReference>
<dbReference type="EMBL" id="FRBW01000001">
    <property type="protein sequence ID" value="SHL63192.1"/>
    <property type="molecule type" value="Genomic_DNA"/>
</dbReference>
<dbReference type="STRING" id="735517.SAMN05444272_1089"/>
<name>A0A1M7C7B0_9HYPH</name>
<dbReference type="Gene3D" id="3.40.1530.20">
    <property type="entry name" value="Protein of unknown function (DUF1491)"/>
    <property type="match status" value="1"/>
</dbReference>
<dbReference type="InterPro" id="IPR009964">
    <property type="entry name" value="DUF1491"/>
</dbReference>